<name>N6TXP8_DENPD</name>
<organism evidence="2">
    <name type="scientific">Dendroctonus ponderosae</name>
    <name type="common">Mountain pine beetle</name>
    <dbReference type="NCBI Taxonomy" id="77166"/>
    <lineage>
        <taxon>Eukaryota</taxon>
        <taxon>Metazoa</taxon>
        <taxon>Ecdysozoa</taxon>
        <taxon>Arthropoda</taxon>
        <taxon>Hexapoda</taxon>
        <taxon>Insecta</taxon>
        <taxon>Pterygota</taxon>
        <taxon>Neoptera</taxon>
        <taxon>Endopterygota</taxon>
        <taxon>Coleoptera</taxon>
        <taxon>Polyphaga</taxon>
        <taxon>Cucujiformia</taxon>
        <taxon>Curculionidae</taxon>
        <taxon>Scolytinae</taxon>
        <taxon>Dendroctonus</taxon>
    </lineage>
</organism>
<dbReference type="AlphaFoldDB" id="N6TXP8"/>
<evidence type="ECO:0000256" key="1">
    <source>
        <dbReference type="SAM" id="MobiDB-lite"/>
    </source>
</evidence>
<reference evidence="2" key="1">
    <citation type="journal article" date="2013" name="Genome Biol.">
        <title>Draft genome of the mountain pine beetle, Dendroctonus ponderosae Hopkins, a major forest pest.</title>
        <authorList>
            <person name="Keeling C.I."/>
            <person name="Yuen M.M."/>
            <person name="Liao N.Y."/>
            <person name="Docking T.R."/>
            <person name="Chan S.K."/>
            <person name="Taylor G.A."/>
            <person name="Palmquist D.L."/>
            <person name="Jackman S.D."/>
            <person name="Nguyen A."/>
            <person name="Li M."/>
            <person name="Henderson H."/>
            <person name="Janes J.K."/>
            <person name="Zhao Y."/>
            <person name="Pandoh P."/>
            <person name="Moore R."/>
            <person name="Sperling F.A."/>
            <person name="Huber D.P."/>
            <person name="Birol I."/>
            <person name="Jones S.J."/>
            <person name="Bohlmann J."/>
        </authorList>
    </citation>
    <scope>NUCLEOTIDE SEQUENCE</scope>
</reference>
<sequence>SQYHQHAAHHIRSGAASEPSGGATGGGRSPAIGPVL</sequence>
<evidence type="ECO:0000313" key="2">
    <source>
        <dbReference type="EMBL" id="ENN74065.1"/>
    </source>
</evidence>
<dbReference type="EMBL" id="KB741079">
    <property type="protein sequence ID" value="ENN74065.1"/>
    <property type="molecule type" value="Genomic_DNA"/>
</dbReference>
<feature type="non-terminal residue" evidence="2">
    <location>
        <position position="1"/>
    </location>
</feature>
<feature type="region of interest" description="Disordered" evidence="1">
    <location>
        <begin position="1"/>
        <end position="36"/>
    </location>
</feature>
<feature type="compositionally biased region" description="Basic residues" evidence="1">
    <location>
        <begin position="1"/>
        <end position="12"/>
    </location>
</feature>
<accession>N6TXP8</accession>
<gene>
    <name evidence="2" type="ORF">YQE_09355</name>
</gene>
<proteinExistence type="predicted"/>
<protein>
    <submittedName>
        <fullName evidence="2">Uncharacterized protein</fullName>
    </submittedName>
</protein>
<dbReference type="HOGENOM" id="CLU_3362318_0_0_1"/>
<feature type="non-terminal residue" evidence="2">
    <location>
        <position position="36"/>
    </location>
</feature>